<protein>
    <submittedName>
        <fullName evidence="3">YciI family protein</fullName>
    </submittedName>
</protein>
<comment type="similarity">
    <text evidence="1">Belongs to the YciI family.</text>
</comment>
<evidence type="ECO:0000313" key="4">
    <source>
        <dbReference type="Proteomes" id="UP000515312"/>
    </source>
</evidence>
<proteinExistence type="inferred from homology"/>
<dbReference type="Pfam" id="PF03795">
    <property type="entry name" value="YCII"/>
    <property type="match status" value="1"/>
</dbReference>
<evidence type="ECO:0000313" key="3">
    <source>
        <dbReference type="EMBL" id="QNI31552.1"/>
    </source>
</evidence>
<organism evidence="3 4">
    <name type="scientific">Alloacidobacterium dinghuense</name>
    <dbReference type="NCBI Taxonomy" id="2763107"/>
    <lineage>
        <taxon>Bacteria</taxon>
        <taxon>Pseudomonadati</taxon>
        <taxon>Acidobacteriota</taxon>
        <taxon>Terriglobia</taxon>
        <taxon>Terriglobales</taxon>
        <taxon>Acidobacteriaceae</taxon>
        <taxon>Alloacidobacterium</taxon>
    </lineage>
</organism>
<accession>A0A7G8BG82</accession>
<gene>
    <name evidence="3" type="ORF">H7849_21150</name>
</gene>
<name>A0A7G8BG82_9BACT</name>
<dbReference type="KEGG" id="adin:H7849_21150"/>
<reference evidence="3 4" key="1">
    <citation type="submission" date="2020-08" db="EMBL/GenBank/DDBJ databases">
        <title>Edaphobacter telluris sp. nov. and Acidobacterium dinghuensis sp. nov., two acidobacteria isolated from forest soil.</title>
        <authorList>
            <person name="Fu J."/>
            <person name="Qiu L."/>
        </authorList>
    </citation>
    <scope>NUCLEOTIDE SEQUENCE [LARGE SCALE GENOMIC DNA]</scope>
    <source>
        <strain evidence="3">4Y35</strain>
    </source>
</reference>
<dbReference type="Proteomes" id="UP000515312">
    <property type="component" value="Chromosome"/>
</dbReference>
<evidence type="ECO:0000259" key="2">
    <source>
        <dbReference type="Pfam" id="PF03795"/>
    </source>
</evidence>
<dbReference type="EMBL" id="CP060394">
    <property type="protein sequence ID" value="QNI31552.1"/>
    <property type="molecule type" value="Genomic_DNA"/>
</dbReference>
<dbReference type="Gene3D" id="3.30.70.1060">
    <property type="entry name" value="Dimeric alpha+beta barrel"/>
    <property type="match status" value="1"/>
</dbReference>
<dbReference type="SUPFAM" id="SSF54909">
    <property type="entry name" value="Dimeric alpha+beta barrel"/>
    <property type="match status" value="1"/>
</dbReference>
<dbReference type="InterPro" id="IPR011008">
    <property type="entry name" value="Dimeric_a/b-barrel"/>
</dbReference>
<sequence length="117" mass="12921">MRFVILRKSDATMESDAPASPELIEAMRQYDEEMKKAGVLVAVERLQPTSRGTRVRLSKGEFSTIDGPFAESKELVAGVTMVEVASREDAIAWIKRCPTLCSGDVEAEFEIRPVLAC</sequence>
<keyword evidence="4" id="KW-1185">Reference proteome</keyword>
<dbReference type="InterPro" id="IPR005545">
    <property type="entry name" value="YCII"/>
</dbReference>
<dbReference type="RefSeq" id="WP_186742287.1">
    <property type="nucleotide sequence ID" value="NZ_CP060394.1"/>
</dbReference>
<dbReference type="AlphaFoldDB" id="A0A7G8BG82"/>
<dbReference type="PANTHER" id="PTHR35174:SF4">
    <property type="entry name" value="BLL7163 PROTEIN"/>
    <property type="match status" value="1"/>
</dbReference>
<evidence type="ECO:0000256" key="1">
    <source>
        <dbReference type="ARBA" id="ARBA00007689"/>
    </source>
</evidence>
<feature type="domain" description="YCII-related" evidence="2">
    <location>
        <begin position="1"/>
        <end position="106"/>
    </location>
</feature>
<dbReference type="PANTHER" id="PTHR35174">
    <property type="entry name" value="BLL7171 PROTEIN-RELATED"/>
    <property type="match status" value="1"/>
</dbReference>